<dbReference type="CDD" id="cd04301">
    <property type="entry name" value="NAT_SF"/>
    <property type="match status" value="1"/>
</dbReference>
<dbReference type="InterPro" id="IPR016181">
    <property type="entry name" value="Acyl_CoA_acyltransferase"/>
</dbReference>
<dbReference type="SUPFAM" id="SSF55729">
    <property type="entry name" value="Acyl-CoA N-acyltransferases (Nat)"/>
    <property type="match status" value="1"/>
</dbReference>
<evidence type="ECO:0000313" key="2">
    <source>
        <dbReference type="EMBL" id="MDQ0213960.1"/>
    </source>
</evidence>
<dbReference type="Gene3D" id="3.40.630.30">
    <property type="match status" value="1"/>
</dbReference>
<organism evidence="2 3">
    <name type="scientific">Oikeobacillus pervagus</name>
    <dbReference type="NCBI Taxonomy" id="1325931"/>
    <lineage>
        <taxon>Bacteria</taxon>
        <taxon>Bacillati</taxon>
        <taxon>Bacillota</taxon>
        <taxon>Bacilli</taxon>
        <taxon>Bacillales</taxon>
        <taxon>Bacillaceae</taxon>
        <taxon>Oikeobacillus</taxon>
    </lineage>
</organism>
<dbReference type="RefSeq" id="WP_307255965.1">
    <property type="nucleotide sequence ID" value="NZ_JAUSUC010000003.1"/>
</dbReference>
<keyword evidence="3" id="KW-1185">Reference proteome</keyword>
<dbReference type="PANTHER" id="PTHR31435">
    <property type="entry name" value="PROTEIN NATD1"/>
    <property type="match status" value="1"/>
</dbReference>
<sequence>MYNIQQGKNRFFIEDNGEMLAEITFLPLKNEQIDVNHTFVSDKLRGQGIAGQLLDRVVQYAREEKKMIVPTCSYAAVKMERKKDYHDVLAK</sequence>
<dbReference type="Pfam" id="PF14542">
    <property type="entry name" value="Acetyltransf_CG"/>
    <property type="match status" value="1"/>
</dbReference>
<dbReference type="PROSITE" id="PS51729">
    <property type="entry name" value="GNAT_YJDJ"/>
    <property type="match status" value="1"/>
</dbReference>
<comment type="caution">
    <text evidence="2">The sequence shown here is derived from an EMBL/GenBank/DDBJ whole genome shotgun (WGS) entry which is preliminary data.</text>
</comment>
<name>A0AAJ1WHT8_9BACI</name>
<proteinExistence type="predicted"/>
<accession>A0AAJ1WHT8</accession>
<protein>
    <submittedName>
        <fullName evidence="2">GNAT family acetyltransferase</fullName>
    </submittedName>
</protein>
<dbReference type="InterPro" id="IPR045057">
    <property type="entry name" value="Gcn5-rel_NAT"/>
</dbReference>
<dbReference type="InterPro" id="IPR031165">
    <property type="entry name" value="GNAT_YJDJ"/>
</dbReference>
<dbReference type="Proteomes" id="UP001237207">
    <property type="component" value="Unassembled WGS sequence"/>
</dbReference>
<feature type="domain" description="N-acetyltransferase" evidence="1">
    <location>
        <begin position="3"/>
        <end position="90"/>
    </location>
</feature>
<gene>
    <name evidence="2" type="ORF">J2S13_000355</name>
</gene>
<evidence type="ECO:0000259" key="1">
    <source>
        <dbReference type="PROSITE" id="PS51729"/>
    </source>
</evidence>
<dbReference type="EMBL" id="JAUSUC010000003">
    <property type="protein sequence ID" value="MDQ0213960.1"/>
    <property type="molecule type" value="Genomic_DNA"/>
</dbReference>
<reference evidence="2" key="1">
    <citation type="submission" date="2023-07" db="EMBL/GenBank/DDBJ databases">
        <title>Genomic Encyclopedia of Type Strains, Phase IV (KMG-IV): sequencing the most valuable type-strain genomes for metagenomic binning, comparative biology and taxonomic classification.</title>
        <authorList>
            <person name="Goeker M."/>
        </authorList>
    </citation>
    <scope>NUCLEOTIDE SEQUENCE</scope>
    <source>
        <strain evidence="2">DSM 23947</strain>
    </source>
</reference>
<evidence type="ECO:0000313" key="3">
    <source>
        <dbReference type="Proteomes" id="UP001237207"/>
    </source>
</evidence>
<dbReference type="AlphaFoldDB" id="A0AAJ1WHT8"/>
<dbReference type="PANTHER" id="PTHR31435:SF10">
    <property type="entry name" value="BSR4717 PROTEIN"/>
    <property type="match status" value="1"/>
</dbReference>